<reference evidence="3 4" key="1">
    <citation type="submission" date="2020-08" db="EMBL/GenBank/DDBJ databases">
        <title>Genomic Encyclopedia of Type Strains, Phase IV (KMG-IV): sequencing the most valuable type-strain genomes for metagenomic binning, comparative biology and taxonomic classification.</title>
        <authorList>
            <person name="Goeker M."/>
        </authorList>
    </citation>
    <scope>NUCLEOTIDE SEQUENCE [LARGE SCALE GENOMIC DNA]</scope>
    <source>
        <strain evidence="3 4">DSM 102189</strain>
    </source>
</reference>
<name>A0A841L028_9SPHN</name>
<dbReference type="RefSeq" id="WP_184194388.1">
    <property type="nucleotide sequence ID" value="NZ_BMOX01000010.1"/>
</dbReference>
<dbReference type="EMBL" id="JACIIV010000002">
    <property type="protein sequence ID" value="MBB6226179.1"/>
    <property type="molecule type" value="Genomic_DNA"/>
</dbReference>
<dbReference type="PANTHER" id="PTHR35869:SF1">
    <property type="entry name" value="OUTER-MEMBRANE LIPOPROTEIN CARRIER PROTEIN"/>
    <property type="match status" value="1"/>
</dbReference>
<accession>A0A841L028</accession>
<keyword evidence="1 2" id="KW-0732">Signal</keyword>
<dbReference type="Pfam" id="PF03548">
    <property type="entry name" value="LolA"/>
    <property type="match status" value="1"/>
</dbReference>
<sequence>MKHALAPFAAALALASAAPVAAAPATLADVSRSLAATTSMTASFTQTGADGRSLTGKMALARPGKVRFEYDTAKILLVGDGRLLSFVDYSVRQVSQWPVKSTPLGILLSAEPDLSGVATIIGGSDEMVIVEARDPKRPEFGTLAIRFTREAGAPGGLALSGWTARDAQGGSSEIRLTEVRYNADLKKADWSFRDPRRTPSRAG</sequence>
<dbReference type="InterPro" id="IPR029046">
    <property type="entry name" value="LolA/LolB/LppX"/>
</dbReference>
<dbReference type="PANTHER" id="PTHR35869">
    <property type="entry name" value="OUTER-MEMBRANE LIPOPROTEIN CARRIER PROTEIN"/>
    <property type="match status" value="1"/>
</dbReference>
<keyword evidence="3" id="KW-0449">Lipoprotein</keyword>
<keyword evidence="4" id="KW-1185">Reference proteome</keyword>
<evidence type="ECO:0000256" key="2">
    <source>
        <dbReference type="SAM" id="SignalP"/>
    </source>
</evidence>
<evidence type="ECO:0000256" key="1">
    <source>
        <dbReference type="ARBA" id="ARBA00022729"/>
    </source>
</evidence>
<dbReference type="Gene3D" id="2.50.20.10">
    <property type="entry name" value="Lipoprotein localisation LolA/LolB/LppX"/>
    <property type="match status" value="1"/>
</dbReference>
<feature type="chain" id="PRO_5033059275" evidence="2">
    <location>
        <begin position="23"/>
        <end position="203"/>
    </location>
</feature>
<dbReference type="SUPFAM" id="SSF89392">
    <property type="entry name" value="Prokaryotic lipoproteins and lipoprotein localization factors"/>
    <property type="match status" value="1"/>
</dbReference>
<dbReference type="AlphaFoldDB" id="A0A841L028"/>
<dbReference type="CDD" id="cd16325">
    <property type="entry name" value="LolA"/>
    <property type="match status" value="1"/>
</dbReference>
<evidence type="ECO:0000313" key="3">
    <source>
        <dbReference type="EMBL" id="MBB6226179.1"/>
    </source>
</evidence>
<organism evidence="3 4">
    <name type="scientific">Polymorphobacter multimanifer</name>
    <dbReference type="NCBI Taxonomy" id="1070431"/>
    <lineage>
        <taxon>Bacteria</taxon>
        <taxon>Pseudomonadati</taxon>
        <taxon>Pseudomonadota</taxon>
        <taxon>Alphaproteobacteria</taxon>
        <taxon>Sphingomonadales</taxon>
        <taxon>Sphingosinicellaceae</taxon>
        <taxon>Polymorphobacter</taxon>
    </lineage>
</organism>
<feature type="signal peptide" evidence="2">
    <location>
        <begin position="1"/>
        <end position="22"/>
    </location>
</feature>
<dbReference type="InterPro" id="IPR004564">
    <property type="entry name" value="OM_lipoprot_carrier_LolA-like"/>
</dbReference>
<gene>
    <name evidence="3" type="ORF">FHS79_000332</name>
</gene>
<evidence type="ECO:0000313" key="4">
    <source>
        <dbReference type="Proteomes" id="UP000538147"/>
    </source>
</evidence>
<protein>
    <submittedName>
        <fullName evidence="3">Outer membrane lipoprotein-sorting protein</fullName>
    </submittedName>
</protein>
<comment type="caution">
    <text evidence="3">The sequence shown here is derived from an EMBL/GenBank/DDBJ whole genome shotgun (WGS) entry which is preliminary data.</text>
</comment>
<dbReference type="Proteomes" id="UP000538147">
    <property type="component" value="Unassembled WGS sequence"/>
</dbReference>
<proteinExistence type="predicted"/>